<dbReference type="EMBL" id="CP038810">
    <property type="protein sequence ID" value="QBZ97467.1"/>
    <property type="molecule type" value="Genomic_DNA"/>
</dbReference>
<dbReference type="InterPro" id="IPR026350">
    <property type="entry name" value="GxxExxY"/>
</dbReference>
<name>A0A4P7PRE7_9FLAO</name>
<dbReference type="Proteomes" id="UP000296862">
    <property type="component" value="Chromosome"/>
</dbReference>
<gene>
    <name evidence="1" type="ORF">GS03_00958</name>
</gene>
<sequence length="38" mass="4377">MIMTENEISKIIVDVSYRIHTKLGPGLLESVYEAILYH</sequence>
<dbReference type="AlphaFoldDB" id="A0A4P7PRE7"/>
<keyword evidence="2" id="KW-1185">Reference proteome</keyword>
<protein>
    <recommendedName>
        <fullName evidence="3">GxxExxY protein</fullName>
    </recommendedName>
</protein>
<proteinExistence type="predicted"/>
<evidence type="ECO:0000313" key="1">
    <source>
        <dbReference type="EMBL" id="QBZ97467.1"/>
    </source>
</evidence>
<evidence type="ECO:0008006" key="3">
    <source>
        <dbReference type="Google" id="ProtNLM"/>
    </source>
</evidence>
<accession>A0A4P7PRE7</accession>
<dbReference type="KEGG" id="fsn:GS03_00958"/>
<evidence type="ECO:0000313" key="2">
    <source>
        <dbReference type="Proteomes" id="UP000296862"/>
    </source>
</evidence>
<organism evidence="1 2">
    <name type="scientific">Flavobacterium sangjuense</name>
    <dbReference type="NCBI Taxonomy" id="2518177"/>
    <lineage>
        <taxon>Bacteria</taxon>
        <taxon>Pseudomonadati</taxon>
        <taxon>Bacteroidota</taxon>
        <taxon>Flavobacteriia</taxon>
        <taxon>Flavobacteriales</taxon>
        <taxon>Flavobacteriaceae</taxon>
        <taxon>Flavobacterium</taxon>
    </lineage>
</organism>
<reference evidence="1 2" key="1">
    <citation type="submission" date="2019-04" db="EMBL/GenBank/DDBJ databases">
        <title>Flavobacterium sp. GS03.</title>
        <authorList>
            <person name="Kim H."/>
        </authorList>
    </citation>
    <scope>NUCLEOTIDE SEQUENCE [LARGE SCALE GENOMIC DNA]</scope>
    <source>
        <strain evidence="1 2">GS03</strain>
    </source>
</reference>
<dbReference type="Pfam" id="PF13366">
    <property type="entry name" value="PDDEXK_3"/>
    <property type="match status" value="1"/>
</dbReference>